<keyword evidence="5 6" id="KW-0472">Membrane</keyword>
<dbReference type="RefSeq" id="WP_344775033.1">
    <property type="nucleotide sequence ID" value="NZ_BAABBX010000010.1"/>
</dbReference>
<evidence type="ECO:0000256" key="1">
    <source>
        <dbReference type="ARBA" id="ARBA00004651"/>
    </source>
</evidence>
<proteinExistence type="predicted"/>
<evidence type="ECO:0000256" key="4">
    <source>
        <dbReference type="ARBA" id="ARBA00022989"/>
    </source>
</evidence>
<evidence type="ECO:0000256" key="5">
    <source>
        <dbReference type="ARBA" id="ARBA00023136"/>
    </source>
</evidence>
<keyword evidence="3 6" id="KW-0812">Transmembrane</keyword>
<dbReference type="Pfam" id="PF13520">
    <property type="entry name" value="AA_permease_2"/>
    <property type="match status" value="1"/>
</dbReference>
<keyword evidence="2" id="KW-1003">Cell membrane</keyword>
<feature type="transmembrane region" description="Helical" evidence="6">
    <location>
        <begin position="45"/>
        <end position="68"/>
    </location>
</feature>
<feature type="transmembrane region" description="Helical" evidence="6">
    <location>
        <begin position="189"/>
        <end position="207"/>
    </location>
</feature>
<dbReference type="PANTHER" id="PTHR42770">
    <property type="entry name" value="AMINO ACID TRANSPORTER-RELATED"/>
    <property type="match status" value="1"/>
</dbReference>
<evidence type="ECO:0000313" key="8">
    <source>
        <dbReference type="Proteomes" id="UP001500213"/>
    </source>
</evidence>
<gene>
    <name evidence="7" type="ORF">GCM10022288_12870</name>
</gene>
<evidence type="ECO:0000256" key="2">
    <source>
        <dbReference type="ARBA" id="ARBA00022475"/>
    </source>
</evidence>
<dbReference type="Gene3D" id="1.20.1740.10">
    <property type="entry name" value="Amino acid/polyamine transporter I"/>
    <property type="match status" value="1"/>
</dbReference>
<feature type="transmembrane region" description="Helical" evidence="6">
    <location>
        <begin position="392"/>
        <end position="416"/>
    </location>
</feature>
<comment type="caution">
    <text evidence="7">The sequence shown here is derived from an EMBL/GenBank/DDBJ whole genome shotgun (WGS) entry which is preliminary data.</text>
</comment>
<protein>
    <submittedName>
        <fullName evidence="7">APC family permease</fullName>
    </submittedName>
</protein>
<feature type="transmembrane region" description="Helical" evidence="6">
    <location>
        <begin position="74"/>
        <end position="97"/>
    </location>
</feature>
<feature type="transmembrane region" description="Helical" evidence="6">
    <location>
        <begin position="155"/>
        <end position="177"/>
    </location>
</feature>
<feature type="transmembrane region" description="Helical" evidence="6">
    <location>
        <begin position="313"/>
        <end position="339"/>
    </location>
</feature>
<sequence>MTAQNPPDRLVALGRAIARPPVVAGVARNSPMAGLERRTVGFVDVLAQSIGAVAPAAGTATVPALIAVQAGSGVLIAVAAAWLLAICVGATLNQFALRLAAPGSLYTFTAKGLGAGPAFAAGAGLLVGYGFIAMFGVVGAAYFLQSFLAVLAGSWAASGWVAAALLVGVGAVCFAVLRRGIRLSARVTLVIELASLLVILALLAVVLSRLSPAELVAPFTAPRPAVGGVVAGTAVALTAFVGFESAASLGREAARPFLTVPRTIRWTVLGVGAVYLLSSYTQLAGAGAFGIAFDGGQAVARLASDTDVAAVGTLLDLGLAASFTACAIASLTALARAVFTLGREGVLPRAVGRIEPLRKTPYRALALVVPVTVAVPLVLHAAGWSPWQSLEFLIVVSAAGYLFAYVLATAALPAFLRRIGESSARTDLVAVVAAGGLGAVLITYLAVSVEGEPVAVIVVGGLAVLAALWYLYVRRTRSRALAGAGLFDHTTSSDLLGGS</sequence>
<evidence type="ECO:0000313" key="7">
    <source>
        <dbReference type="EMBL" id="GAA4187660.1"/>
    </source>
</evidence>
<evidence type="ECO:0000256" key="3">
    <source>
        <dbReference type="ARBA" id="ARBA00022692"/>
    </source>
</evidence>
<feature type="transmembrane region" description="Helical" evidence="6">
    <location>
        <begin position="268"/>
        <end position="293"/>
    </location>
</feature>
<feature type="transmembrane region" description="Helical" evidence="6">
    <location>
        <begin position="453"/>
        <end position="472"/>
    </location>
</feature>
<feature type="transmembrane region" description="Helical" evidence="6">
    <location>
        <begin position="227"/>
        <end position="247"/>
    </location>
</feature>
<reference evidence="8" key="1">
    <citation type="journal article" date="2019" name="Int. J. Syst. Evol. Microbiol.">
        <title>The Global Catalogue of Microorganisms (GCM) 10K type strain sequencing project: providing services to taxonomists for standard genome sequencing and annotation.</title>
        <authorList>
            <consortium name="The Broad Institute Genomics Platform"/>
            <consortium name="The Broad Institute Genome Sequencing Center for Infectious Disease"/>
            <person name="Wu L."/>
            <person name="Ma J."/>
        </authorList>
    </citation>
    <scope>NUCLEOTIDE SEQUENCE [LARGE SCALE GENOMIC DNA]</scope>
    <source>
        <strain evidence="8">JCM 17593</strain>
    </source>
</reference>
<name>A0ABP8AQM1_9MICO</name>
<evidence type="ECO:0000256" key="6">
    <source>
        <dbReference type="SAM" id="Phobius"/>
    </source>
</evidence>
<dbReference type="PIRSF" id="PIRSF006060">
    <property type="entry name" value="AA_transporter"/>
    <property type="match status" value="1"/>
</dbReference>
<feature type="transmembrane region" description="Helical" evidence="6">
    <location>
        <begin position="428"/>
        <end position="447"/>
    </location>
</feature>
<keyword evidence="8" id="KW-1185">Reference proteome</keyword>
<keyword evidence="4 6" id="KW-1133">Transmembrane helix</keyword>
<comment type="subcellular location">
    <subcellularLocation>
        <location evidence="1">Cell membrane</location>
        <topology evidence="1">Multi-pass membrane protein</topology>
    </subcellularLocation>
</comment>
<feature type="transmembrane region" description="Helical" evidence="6">
    <location>
        <begin position="118"/>
        <end position="143"/>
    </location>
</feature>
<accession>A0ABP8AQM1</accession>
<dbReference type="InterPro" id="IPR002293">
    <property type="entry name" value="AA/rel_permease1"/>
</dbReference>
<dbReference type="InterPro" id="IPR050367">
    <property type="entry name" value="APC_superfamily"/>
</dbReference>
<organism evidence="7 8">
    <name type="scientific">Gryllotalpicola kribbensis</name>
    <dbReference type="NCBI Taxonomy" id="993084"/>
    <lineage>
        <taxon>Bacteria</taxon>
        <taxon>Bacillati</taxon>
        <taxon>Actinomycetota</taxon>
        <taxon>Actinomycetes</taxon>
        <taxon>Micrococcales</taxon>
        <taxon>Microbacteriaceae</taxon>
        <taxon>Gryllotalpicola</taxon>
    </lineage>
</organism>
<dbReference type="Proteomes" id="UP001500213">
    <property type="component" value="Unassembled WGS sequence"/>
</dbReference>
<feature type="transmembrane region" description="Helical" evidence="6">
    <location>
        <begin position="360"/>
        <end position="380"/>
    </location>
</feature>
<dbReference type="EMBL" id="BAABBX010000010">
    <property type="protein sequence ID" value="GAA4187660.1"/>
    <property type="molecule type" value="Genomic_DNA"/>
</dbReference>
<dbReference type="PANTHER" id="PTHR42770:SF7">
    <property type="entry name" value="MEMBRANE PROTEIN"/>
    <property type="match status" value="1"/>
</dbReference>